<sequence length="172" mass="19020">MDRHHSAGGLSTTVSAPAARPPSLAAVTTPPIHIARFHELSARTFHDIVRLRLDTFIVEQDAPYHELDGRDLLDSTEHLWVEIDGEPVSYLRTYPGPEAATWIGRVVTAPAHRGRGLSTLLMHHALDRVPRPVRIAAQERLTPWYAGMGFERCGPDFVEDGIAHTPMRLGPG</sequence>
<organism evidence="4 5">
    <name type="scientific">Candidatus Aeolococcus gillhamiae</name>
    <dbReference type="NCBI Taxonomy" id="3127015"/>
    <lineage>
        <taxon>Bacteria</taxon>
        <taxon>Bacillati</taxon>
        <taxon>Candidatus Dormiibacterota</taxon>
        <taxon>Candidatus Dormibacteria</taxon>
        <taxon>Candidatus Aeolococcales</taxon>
        <taxon>Candidatus Aeolococcaceae</taxon>
        <taxon>Candidatus Aeolococcus</taxon>
    </lineage>
</organism>
<protein>
    <submittedName>
        <fullName evidence="4">GNAT family N-acetyltransferase</fullName>
    </submittedName>
</protein>
<accession>A0A934K3U9</accession>
<evidence type="ECO:0000259" key="2">
    <source>
        <dbReference type="PROSITE" id="PS51186"/>
    </source>
</evidence>
<dbReference type="AlphaFoldDB" id="A0A2W5ZAY6"/>
<evidence type="ECO:0000313" key="4">
    <source>
        <dbReference type="EMBL" id="PZR82570.1"/>
    </source>
</evidence>
<proteinExistence type="predicted"/>
<reference evidence="4 5" key="1">
    <citation type="journal article" date="2017" name="Nature">
        <title>Atmospheric trace gases support primary production in Antarctic desert surface soil.</title>
        <authorList>
            <person name="Ji M."/>
            <person name="Greening C."/>
            <person name="Vanwonterghem I."/>
            <person name="Carere C.R."/>
            <person name="Bay S.K."/>
            <person name="Steen J.A."/>
            <person name="Montgomery K."/>
            <person name="Lines T."/>
            <person name="Beardall J."/>
            <person name="van Dorst J."/>
            <person name="Snape I."/>
            <person name="Stott M.B."/>
            <person name="Hugenholtz P."/>
            <person name="Ferrari B.C."/>
        </authorList>
    </citation>
    <scope>NUCLEOTIDE SEQUENCE [LARGE SCALE GENOMIC DNA]</scope>
    <source>
        <strain evidence="4">RRmetagenome_bin12</strain>
    </source>
</reference>
<dbReference type="PROSITE" id="PS51186">
    <property type="entry name" value="GNAT"/>
    <property type="match status" value="1"/>
</dbReference>
<name>A0A2W5ZAY6_9BACT</name>
<feature type="region of interest" description="Disordered" evidence="1">
    <location>
        <begin position="1"/>
        <end position="22"/>
    </location>
</feature>
<evidence type="ECO:0000313" key="6">
    <source>
        <dbReference type="Proteomes" id="UP000606991"/>
    </source>
</evidence>
<dbReference type="InterPro" id="IPR016181">
    <property type="entry name" value="Acyl_CoA_acyltransferase"/>
</dbReference>
<comment type="caution">
    <text evidence="4">The sequence shown here is derived from an EMBL/GenBank/DDBJ whole genome shotgun (WGS) entry which is preliminary data.</text>
</comment>
<dbReference type="CDD" id="cd04301">
    <property type="entry name" value="NAT_SF"/>
    <property type="match status" value="1"/>
</dbReference>
<dbReference type="Gene3D" id="3.40.630.30">
    <property type="match status" value="1"/>
</dbReference>
<evidence type="ECO:0000256" key="1">
    <source>
        <dbReference type="SAM" id="MobiDB-lite"/>
    </source>
</evidence>
<feature type="domain" description="N-acetyltransferase" evidence="2">
    <location>
        <begin position="35"/>
        <end position="172"/>
    </location>
</feature>
<dbReference type="Proteomes" id="UP000606991">
    <property type="component" value="Unassembled WGS sequence"/>
</dbReference>
<dbReference type="EMBL" id="QHBU01000067">
    <property type="protein sequence ID" value="PZR82570.1"/>
    <property type="molecule type" value="Genomic_DNA"/>
</dbReference>
<evidence type="ECO:0000313" key="5">
    <source>
        <dbReference type="Proteomes" id="UP000248724"/>
    </source>
</evidence>
<gene>
    <name evidence="4" type="ORF">DLM65_03550</name>
    <name evidence="3" type="ORF">JF886_13025</name>
</gene>
<accession>A0A2W5ZAY6</accession>
<dbReference type="EMBL" id="JAEKNS010000131">
    <property type="protein sequence ID" value="MBJ7595756.1"/>
    <property type="molecule type" value="Genomic_DNA"/>
</dbReference>
<reference evidence="4" key="2">
    <citation type="submission" date="2018-05" db="EMBL/GenBank/DDBJ databases">
        <authorList>
            <person name="Ferrari B."/>
        </authorList>
    </citation>
    <scope>NUCLEOTIDE SEQUENCE</scope>
    <source>
        <strain evidence="4">RRmetagenome_bin12</strain>
    </source>
</reference>
<dbReference type="GO" id="GO:0016747">
    <property type="term" value="F:acyltransferase activity, transferring groups other than amino-acyl groups"/>
    <property type="evidence" value="ECO:0007669"/>
    <property type="project" value="InterPro"/>
</dbReference>
<dbReference type="SUPFAM" id="SSF55729">
    <property type="entry name" value="Acyl-CoA N-acyltransferases (Nat)"/>
    <property type="match status" value="1"/>
</dbReference>
<reference evidence="3 6" key="3">
    <citation type="submission" date="2020-10" db="EMBL/GenBank/DDBJ databases">
        <title>Ca. Dormibacterota MAGs.</title>
        <authorList>
            <person name="Montgomery K."/>
        </authorList>
    </citation>
    <scope>NUCLEOTIDE SEQUENCE [LARGE SCALE GENOMIC DNA]</scope>
    <source>
        <strain evidence="3">SC8812_S17_18</strain>
    </source>
</reference>
<evidence type="ECO:0000313" key="3">
    <source>
        <dbReference type="EMBL" id="MBJ7595756.1"/>
    </source>
</evidence>
<dbReference type="Pfam" id="PF13673">
    <property type="entry name" value="Acetyltransf_10"/>
    <property type="match status" value="1"/>
</dbReference>
<dbReference type="Proteomes" id="UP000248724">
    <property type="component" value="Unassembled WGS sequence"/>
</dbReference>
<dbReference type="InterPro" id="IPR000182">
    <property type="entry name" value="GNAT_dom"/>
</dbReference>